<feature type="compositionally biased region" description="Low complexity" evidence="1">
    <location>
        <begin position="7"/>
        <end position="31"/>
    </location>
</feature>
<evidence type="ECO:0000313" key="2">
    <source>
        <dbReference type="EMBL" id="THH32906.1"/>
    </source>
</evidence>
<accession>A0A4S4N1V8</accession>
<protein>
    <submittedName>
        <fullName evidence="2">Uncharacterized protein</fullName>
    </submittedName>
</protein>
<dbReference type="AlphaFoldDB" id="A0A4S4N1V8"/>
<dbReference type="OrthoDB" id="10451835at2759"/>
<proteinExistence type="predicted"/>
<reference evidence="2 3" key="1">
    <citation type="submission" date="2019-02" db="EMBL/GenBank/DDBJ databases">
        <title>Genome sequencing of the rare red list fungi Antrodiella citrinella (Flaviporus citrinellus).</title>
        <authorList>
            <person name="Buettner E."/>
            <person name="Kellner H."/>
        </authorList>
    </citation>
    <scope>NUCLEOTIDE SEQUENCE [LARGE SCALE GENOMIC DNA]</scope>
    <source>
        <strain evidence="2 3">DSM 108506</strain>
    </source>
</reference>
<comment type="caution">
    <text evidence="2">The sequence shown here is derived from an EMBL/GenBank/DDBJ whole genome shotgun (WGS) entry which is preliminary data.</text>
</comment>
<evidence type="ECO:0000256" key="1">
    <source>
        <dbReference type="SAM" id="MobiDB-lite"/>
    </source>
</evidence>
<dbReference type="EMBL" id="SGPM01000013">
    <property type="protein sequence ID" value="THH32906.1"/>
    <property type="molecule type" value="Genomic_DNA"/>
</dbReference>
<dbReference type="Proteomes" id="UP000308730">
    <property type="component" value="Unassembled WGS sequence"/>
</dbReference>
<sequence length="172" mass="18903">MRPTLPPLSSLNLPTLPLSGMSDRRSSSPGSDSDDAKSVSYIYPTTGHRGRQLSISSSCTDVSERSMTPELERSFPNRSNVMYLRVRRAHDAHFVVIVLPTTTSTALEQSQTRPQRNTKVILGAELHRMLSRPPKFPAGTVIYPYRVIPLTGPNALHLRRASASSATSEESS</sequence>
<keyword evidence="3" id="KW-1185">Reference proteome</keyword>
<organism evidence="2 3">
    <name type="scientific">Antrodiella citrinella</name>
    <dbReference type="NCBI Taxonomy" id="2447956"/>
    <lineage>
        <taxon>Eukaryota</taxon>
        <taxon>Fungi</taxon>
        <taxon>Dikarya</taxon>
        <taxon>Basidiomycota</taxon>
        <taxon>Agaricomycotina</taxon>
        <taxon>Agaricomycetes</taxon>
        <taxon>Polyporales</taxon>
        <taxon>Steccherinaceae</taxon>
        <taxon>Antrodiella</taxon>
    </lineage>
</organism>
<gene>
    <name evidence="2" type="ORF">EUX98_g1243</name>
</gene>
<name>A0A4S4N1V8_9APHY</name>
<evidence type="ECO:0000313" key="3">
    <source>
        <dbReference type="Proteomes" id="UP000308730"/>
    </source>
</evidence>
<feature type="region of interest" description="Disordered" evidence="1">
    <location>
        <begin position="1"/>
        <end position="41"/>
    </location>
</feature>